<dbReference type="EMBL" id="HBIZ01034332">
    <property type="protein sequence ID" value="CAE0769263.1"/>
    <property type="molecule type" value="Transcribed_RNA"/>
</dbReference>
<dbReference type="SMART" id="SM00116">
    <property type="entry name" value="CBS"/>
    <property type="match status" value="2"/>
</dbReference>
<keyword evidence="3" id="KW-0548">Nucleotidyltransferase</keyword>
<keyword evidence="7" id="KW-0694">RNA-binding</keyword>
<evidence type="ECO:0000259" key="9">
    <source>
        <dbReference type="PROSITE" id="PS51371"/>
    </source>
</evidence>
<keyword evidence="3" id="KW-0808">Transferase</keyword>
<dbReference type="PANTHER" id="PTHR47788:SF1">
    <property type="entry name" value="A-ADDING TRNA NUCLEOTIDYLTRANSFERASE"/>
    <property type="match status" value="1"/>
</dbReference>
<dbReference type="InterPro" id="IPR000644">
    <property type="entry name" value="CBS_dom"/>
</dbReference>
<dbReference type="Pfam" id="PF00571">
    <property type="entry name" value="CBS"/>
    <property type="match status" value="2"/>
</dbReference>
<dbReference type="GO" id="GO:0008033">
    <property type="term" value="P:tRNA processing"/>
    <property type="evidence" value="ECO:0007669"/>
    <property type="project" value="UniProtKB-KW"/>
</dbReference>
<feature type="domain" description="CBS" evidence="9">
    <location>
        <begin position="108"/>
        <end position="164"/>
    </location>
</feature>
<reference evidence="10" key="1">
    <citation type="submission" date="2021-01" db="EMBL/GenBank/DDBJ databases">
        <authorList>
            <person name="Corre E."/>
            <person name="Pelletier E."/>
            <person name="Niang G."/>
            <person name="Scheremetjew M."/>
            <person name="Finn R."/>
            <person name="Kale V."/>
            <person name="Holt S."/>
            <person name="Cochrane G."/>
            <person name="Meng A."/>
            <person name="Brown T."/>
            <person name="Cohen L."/>
        </authorList>
    </citation>
    <scope>NUCLEOTIDE SEQUENCE</scope>
    <source>
        <strain evidence="10">CCMP645</strain>
    </source>
</reference>
<evidence type="ECO:0000313" key="10">
    <source>
        <dbReference type="EMBL" id="CAE0769263.1"/>
    </source>
</evidence>
<dbReference type="PANTHER" id="PTHR47788">
    <property type="entry name" value="POLYA POLYMERASE"/>
    <property type="match status" value="1"/>
</dbReference>
<keyword evidence="2" id="KW-0819">tRNA processing</keyword>
<organism evidence="10">
    <name type="scientific">Chrysotila carterae</name>
    <name type="common">Marine alga</name>
    <name type="synonym">Syracosphaera carterae</name>
    <dbReference type="NCBI Taxonomy" id="13221"/>
    <lineage>
        <taxon>Eukaryota</taxon>
        <taxon>Haptista</taxon>
        <taxon>Haptophyta</taxon>
        <taxon>Prymnesiophyceae</taxon>
        <taxon>Isochrysidales</taxon>
        <taxon>Isochrysidaceae</taxon>
        <taxon>Chrysotila</taxon>
    </lineage>
</organism>
<dbReference type="PROSITE" id="PS51371">
    <property type="entry name" value="CBS"/>
    <property type="match status" value="2"/>
</dbReference>
<dbReference type="GO" id="GO:0016779">
    <property type="term" value="F:nucleotidyltransferase activity"/>
    <property type="evidence" value="ECO:0007669"/>
    <property type="project" value="UniProtKB-KW"/>
</dbReference>
<evidence type="ECO:0000256" key="7">
    <source>
        <dbReference type="ARBA" id="ARBA00022884"/>
    </source>
</evidence>
<gene>
    <name evidence="10" type="ORF">PCAR00345_LOCUS21875</name>
</gene>
<dbReference type="SUPFAM" id="SSF54631">
    <property type="entry name" value="CBS-domain pair"/>
    <property type="match status" value="1"/>
</dbReference>
<evidence type="ECO:0000256" key="5">
    <source>
        <dbReference type="ARBA" id="ARBA00022741"/>
    </source>
</evidence>
<evidence type="ECO:0000256" key="2">
    <source>
        <dbReference type="ARBA" id="ARBA00022694"/>
    </source>
</evidence>
<evidence type="ECO:0000256" key="8">
    <source>
        <dbReference type="PROSITE-ProRule" id="PRU00703"/>
    </source>
</evidence>
<dbReference type="AlphaFoldDB" id="A0A7S4F2N7"/>
<keyword evidence="8" id="KW-0129">CBS domain</keyword>
<name>A0A7S4F2N7_CHRCT</name>
<keyword evidence="6" id="KW-0460">Magnesium</keyword>
<evidence type="ECO:0000256" key="3">
    <source>
        <dbReference type="ARBA" id="ARBA00022695"/>
    </source>
</evidence>
<evidence type="ECO:0000256" key="1">
    <source>
        <dbReference type="ARBA" id="ARBA00001946"/>
    </source>
</evidence>
<dbReference type="GO" id="GO:0046872">
    <property type="term" value="F:metal ion binding"/>
    <property type="evidence" value="ECO:0007669"/>
    <property type="project" value="UniProtKB-KW"/>
</dbReference>
<evidence type="ECO:0000256" key="6">
    <source>
        <dbReference type="ARBA" id="ARBA00022842"/>
    </source>
</evidence>
<evidence type="ECO:0000256" key="4">
    <source>
        <dbReference type="ARBA" id="ARBA00022723"/>
    </source>
</evidence>
<dbReference type="InterPro" id="IPR052390">
    <property type="entry name" value="tRNA_nt/polyA_polymerase"/>
</dbReference>
<accession>A0A7S4F2N7</accession>
<dbReference type="InterPro" id="IPR046342">
    <property type="entry name" value="CBS_dom_sf"/>
</dbReference>
<proteinExistence type="predicted"/>
<dbReference type="Gene3D" id="3.10.580.10">
    <property type="entry name" value="CBS-domain"/>
    <property type="match status" value="2"/>
</dbReference>
<sequence length="227" mass="24469">MARVAEELMDLGGFDCVLLGVAHETGKGSQFLSLIGRCGPRALTVDLASVMRKWDGGGHPSAAAASIRLESDEKCSPDGCASALSAMDEAMEALLAQVPEQVTASDIMTKSVVALGPDETMEDAWRQMINTHLKGMPVVDEGGKLIGALKYKDVVKAAQAGKAAQRVKAWMRRQVPTIPPDMPFHELEEFLISRSIGRLPVVDDEGKLLGIITRTDVLRQHNLYTST</sequence>
<keyword evidence="4" id="KW-0479">Metal-binding</keyword>
<comment type="cofactor">
    <cofactor evidence="1">
        <name>Mg(2+)</name>
        <dbReference type="ChEBI" id="CHEBI:18420"/>
    </cofactor>
</comment>
<keyword evidence="5" id="KW-0547">Nucleotide-binding</keyword>
<dbReference type="GO" id="GO:0000166">
    <property type="term" value="F:nucleotide binding"/>
    <property type="evidence" value="ECO:0007669"/>
    <property type="project" value="UniProtKB-KW"/>
</dbReference>
<feature type="domain" description="CBS" evidence="9">
    <location>
        <begin position="171"/>
        <end position="227"/>
    </location>
</feature>
<protein>
    <recommendedName>
        <fullName evidence="9">CBS domain-containing protein</fullName>
    </recommendedName>
</protein>
<dbReference type="GO" id="GO:0003723">
    <property type="term" value="F:RNA binding"/>
    <property type="evidence" value="ECO:0007669"/>
    <property type="project" value="UniProtKB-KW"/>
</dbReference>